<dbReference type="InterPro" id="IPR024467">
    <property type="entry name" value="Xre/MbcA/ParS-like_toxin-bd"/>
</dbReference>
<name>A0AAX3LX34_9BACL</name>
<evidence type="ECO:0000313" key="2">
    <source>
        <dbReference type="EMBL" id="WCT54029.1"/>
    </source>
</evidence>
<dbReference type="Proteomes" id="UP001220509">
    <property type="component" value="Chromosome"/>
</dbReference>
<sequence>MSDIYDIYGEKYNKDSWQKFVDIHQELYDPIDPLLKTKMSQTTIPKDIQIVLLAKLGEYTFQWIERTIPALDHQTPLSYLQTEQGTNALRAAIMRMPN</sequence>
<keyword evidence="3" id="KW-1185">Reference proteome</keyword>
<dbReference type="EMBL" id="CP117416">
    <property type="protein sequence ID" value="WCT54029.1"/>
    <property type="molecule type" value="Genomic_DNA"/>
</dbReference>
<dbReference type="RefSeq" id="WP_273612583.1">
    <property type="nucleotide sequence ID" value="NZ_CP117416.1"/>
</dbReference>
<organism evidence="2 3">
    <name type="scientific">Paenibacillus kyungheensis</name>
    <dbReference type="NCBI Taxonomy" id="1452732"/>
    <lineage>
        <taxon>Bacteria</taxon>
        <taxon>Bacillati</taxon>
        <taxon>Bacillota</taxon>
        <taxon>Bacilli</taxon>
        <taxon>Bacillales</taxon>
        <taxon>Paenibacillaceae</taxon>
        <taxon>Paenibacillus</taxon>
    </lineage>
</organism>
<accession>A0AAX3LX34</accession>
<dbReference type="AlphaFoldDB" id="A0AAX3LX34"/>
<protein>
    <submittedName>
        <fullName evidence="2">MbcA/ParS/Xre antitoxin family protein</fullName>
    </submittedName>
</protein>
<dbReference type="KEGG" id="pka:PQ456_12500"/>
<evidence type="ECO:0000259" key="1">
    <source>
        <dbReference type="Pfam" id="PF09722"/>
    </source>
</evidence>
<gene>
    <name evidence="2" type="ORF">PQ456_12500</name>
</gene>
<reference evidence="2 3" key="1">
    <citation type="submission" date="2023-02" db="EMBL/GenBank/DDBJ databases">
        <title>Genome sequence of Paenibacillus kyungheensis KACC 18744.</title>
        <authorList>
            <person name="Kim S."/>
            <person name="Heo J."/>
            <person name="Kwon S.-W."/>
        </authorList>
    </citation>
    <scope>NUCLEOTIDE SEQUENCE [LARGE SCALE GENOMIC DNA]</scope>
    <source>
        <strain evidence="2 3">KACC 18744</strain>
    </source>
</reference>
<dbReference type="Pfam" id="PF09722">
    <property type="entry name" value="Xre_MbcA_ParS_C"/>
    <property type="match status" value="1"/>
</dbReference>
<proteinExistence type="predicted"/>
<feature type="domain" description="Antitoxin Xre/MbcA/ParS-like toxin-binding" evidence="1">
    <location>
        <begin position="62"/>
        <end position="96"/>
    </location>
</feature>
<evidence type="ECO:0000313" key="3">
    <source>
        <dbReference type="Proteomes" id="UP001220509"/>
    </source>
</evidence>